<accession>A0A844ZT31</accession>
<evidence type="ECO:0000313" key="3">
    <source>
        <dbReference type="Proteomes" id="UP000442714"/>
    </source>
</evidence>
<dbReference type="CDD" id="cd05233">
    <property type="entry name" value="SDR_c"/>
    <property type="match status" value="1"/>
</dbReference>
<dbReference type="OrthoDB" id="7170719at2"/>
<name>A0A844ZT31_9SPHN</name>
<comment type="caution">
    <text evidence="2">The sequence shown here is derived from an EMBL/GenBank/DDBJ whole genome shotgun (WGS) entry which is preliminary data.</text>
</comment>
<reference evidence="2 3" key="1">
    <citation type="submission" date="2019-12" db="EMBL/GenBank/DDBJ databases">
        <title>Genomic-based taxomic classification of the family Erythrobacteraceae.</title>
        <authorList>
            <person name="Xu L."/>
        </authorList>
    </citation>
    <scope>NUCLEOTIDE SEQUENCE [LARGE SCALE GENOMIC DNA]</scope>
    <source>
        <strain evidence="2 3">KCTC 52763</strain>
    </source>
</reference>
<gene>
    <name evidence="2" type="ORF">GRI41_03960</name>
</gene>
<protein>
    <submittedName>
        <fullName evidence="2">SDR family oxidoreductase</fullName>
    </submittedName>
</protein>
<comment type="similarity">
    <text evidence="1">Belongs to the short-chain dehydrogenases/reductases (SDR) family.</text>
</comment>
<dbReference type="Proteomes" id="UP000442714">
    <property type="component" value="Unassembled WGS sequence"/>
</dbReference>
<dbReference type="Pfam" id="PF13561">
    <property type="entry name" value="adh_short_C2"/>
    <property type="match status" value="1"/>
</dbReference>
<sequence length="253" mass="26792">MPNRFSGKVVVVTGGAAGLGRAFALAFAREGAHLVLVDIDEAGMRETTRLVEQAGGTASSHRCDLSREDEIGSAADAILAERDHVDVLINNAGLHAGQIARDFFDVGLEKWQHYFAVNCFAPALLAEKLRSGLANAKGVIINQSSMASYVPATAYGITKATLNAFTFAMANQYAGDGVRAVAIAPGLMATEAAQEGVEDANWERLKSMQQVGRQGTPEDIANLGVFLASDEGSFINNQVYLCDGGNSLRGWRG</sequence>
<keyword evidence="3" id="KW-1185">Reference proteome</keyword>
<dbReference type="PRINTS" id="PR00080">
    <property type="entry name" value="SDRFAMILY"/>
</dbReference>
<dbReference type="GO" id="GO:0016616">
    <property type="term" value="F:oxidoreductase activity, acting on the CH-OH group of donors, NAD or NADP as acceptor"/>
    <property type="evidence" value="ECO:0007669"/>
    <property type="project" value="TreeGrafter"/>
</dbReference>
<dbReference type="AlphaFoldDB" id="A0A844ZT31"/>
<dbReference type="InterPro" id="IPR036291">
    <property type="entry name" value="NAD(P)-bd_dom_sf"/>
</dbReference>
<dbReference type="EMBL" id="WTYX01000001">
    <property type="protein sequence ID" value="MXO89967.1"/>
    <property type="molecule type" value="Genomic_DNA"/>
</dbReference>
<dbReference type="FunFam" id="3.40.50.720:FF:000084">
    <property type="entry name" value="Short-chain dehydrogenase reductase"/>
    <property type="match status" value="1"/>
</dbReference>
<evidence type="ECO:0000313" key="2">
    <source>
        <dbReference type="EMBL" id="MXO89967.1"/>
    </source>
</evidence>
<proteinExistence type="inferred from homology"/>
<evidence type="ECO:0000256" key="1">
    <source>
        <dbReference type="ARBA" id="ARBA00006484"/>
    </source>
</evidence>
<dbReference type="PANTHER" id="PTHR42760">
    <property type="entry name" value="SHORT-CHAIN DEHYDROGENASES/REDUCTASES FAMILY MEMBER"/>
    <property type="match status" value="1"/>
</dbReference>
<dbReference type="PRINTS" id="PR00081">
    <property type="entry name" value="GDHRDH"/>
</dbReference>
<organism evidence="2 3">
    <name type="scientific">Pontixanthobacter aquaemixtae</name>
    <dbReference type="NCBI Taxonomy" id="1958940"/>
    <lineage>
        <taxon>Bacteria</taxon>
        <taxon>Pseudomonadati</taxon>
        <taxon>Pseudomonadota</taxon>
        <taxon>Alphaproteobacteria</taxon>
        <taxon>Sphingomonadales</taxon>
        <taxon>Erythrobacteraceae</taxon>
        <taxon>Pontixanthobacter</taxon>
    </lineage>
</organism>
<dbReference type="SUPFAM" id="SSF51735">
    <property type="entry name" value="NAD(P)-binding Rossmann-fold domains"/>
    <property type="match status" value="1"/>
</dbReference>
<dbReference type="InterPro" id="IPR002347">
    <property type="entry name" value="SDR_fam"/>
</dbReference>
<dbReference type="Gene3D" id="3.40.50.720">
    <property type="entry name" value="NAD(P)-binding Rossmann-like Domain"/>
    <property type="match status" value="1"/>
</dbReference>